<dbReference type="InterPro" id="IPR020476">
    <property type="entry name" value="Nudix_hydrolase"/>
</dbReference>
<dbReference type="SUPFAM" id="SSF55811">
    <property type="entry name" value="Nudix"/>
    <property type="match status" value="1"/>
</dbReference>
<dbReference type="GO" id="GO:0016787">
    <property type="term" value="F:hydrolase activity"/>
    <property type="evidence" value="ECO:0007669"/>
    <property type="project" value="UniProtKB-KW"/>
</dbReference>
<protein>
    <submittedName>
        <fullName evidence="5">ADP-ribose pyrophosphatase YjhB, NUDIX family</fullName>
    </submittedName>
</protein>
<comment type="similarity">
    <text evidence="3">Belongs to the Nudix hydrolase family.</text>
</comment>
<dbReference type="InterPro" id="IPR015797">
    <property type="entry name" value="NUDIX_hydrolase-like_dom_sf"/>
</dbReference>
<dbReference type="PROSITE" id="PS51462">
    <property type="entry name" value="NUDIX"/>
    <property type="match status" value="1"/>
</dbReference>
<gene>
    <name evidence="5" type="ORF">SAMN04488238_101596</name>
</gene>
<dbReference type="OrthoDB" id="9761969at2"/>
<dbReference type="EMBL" id="FNOM01000001">
    <property type="protein sequence ID" value="SDW30551.1"/>
    <property type="molecule type" value="Genomic_DNA"/>
</dbReference>
<dbReference type="PANTHER" id="PTHR43736">
    <property type="entry name" value="ADP-RIBOSE PYROPHOSPHATASE"/>
    <property type="match status" value="1"/>
</dbReference>
<sequence length="145" mass="15258">MHDLAPSPPTRPVVAVLAVVIREGAVLLVQRANPPDAGLWGFPGGKVDLGETLLAAAARELFEETGVTAVADGVITALDAHDRTDTGVLRHHFVLVAVRCVWQHGTPLAADDALDAKWVEIKDMEATLVLSRDVAAVARQAAAMA</sequence>
<accession>A0A1H2SFZ3</accession>
<dbReference type="RefSeq" id="WP_092885169.1">
    <property type="nucleotide sequence ID" value="NZ_CP061498.1"/>
</dbReference>
<dbReference type="InterPro" id="IPR020084">
    <property type="entry name" value="NUDIX_hydrolase_CS"/>
</dbReference>
<dbReference type="Gene3D" id="3.90.79.10">
    <property type="entry name" value="Nucleoside Triphosphate Pyrophosphohydrolase"/>
    <property type="match status" value="1"/>
</dbReference>
<dbReference type="PANTHER" id="PTHR43736:SF1">
    <property type="entry name" value="DIHYDRONEOPTERIN TRIPHOSPHATE DIPHOSPHATASE"/>
    <property type="match status" value="1"/>
</dbReference>
<reference evidence="5 6" key="1">
    <citation type="submission" date="2016-10" db="EMBL/GenBank/DDBJ databases">
        <authorList>
            <person name="de Groot N.N."/>
        </authorList>
    </citation>
    <scope>NUCLEOTIDE SEQUENCE [LARGE SCALE GENOMIC DNA]</scope>
    <source>
        <strain evidence="5 6">CGMCC 1.8894</strain>
    </source>
</reference>
<dbReference type="PROSITE" id="PS00893">
    <property type="entry name" value="NUDIX_BOX"/>
    <property type="match status" value="1"/>
</dbReference>
<evidence type="ECO:0000259" key="4">
    <source>
        <dbReference type="PROSITE" id="PS51462"/>
    </source>
</evidence>
<dbReference type="CDD" id="cd04673">
    <property type="entry name" value="NUDIX_ADPRase"/>
    <property type="match status" value="1"/>
</dbReference>
<organism evidence="5 6">
    <name type="scientific">Roseicitreum antarcticum</name>
    <dbReference type="NCBI Taxonomy" id="564137"/>
    <lineage>
        <taxon>Bacteria</taxon>
        <taxon>Pseudomonadati</taxon>
        <taxon>Pseudomonadota</taxon>
        <taxon>Alphaproteobacteria</taxon>
        <taxon>Rhodobacterales</taxon>
        <taxon>Paracoccaceae</taxon>
        <taxon>Roseicitreum</taxon>
    </lineage>
</organism>
<evidence type="ECO:0000313" key="5">
    <source>
        <dbReference type="EMBL" id="SDW30551.1"/>
    </source>
</evidence>
<evidence type="ECO:0000256" key="1">
    <source>
        <dbReference type="ARBA" id="ARBA00001946"/>
    </source>
</evidence>
<keyword evidence="6" id="KW-1185">Reference proteome</keyword>
<dbReference type="PRINTS" id="PR00502">
    <property type="entry name" value="NUDIXFAMILY"/>
</dbReference>
<proteinExistence type="inferred from homology"/>
<evidence type="ECO:0000313" key="6">
    <source>
        <dbReference type="Proteomes" id="UP000198539"/>
    </source>
</evidence>
<dbReference type="Pfam" id="PF00293">
    <property type="entry name" value="NUDIX"/>
    <property type="match status" value="1"/>
</dbReference>
<feature type="domain" description="Nudix hydrolase" evidence="4">
    <location>
        <begin position="9"/>
        <end position="142"/>
    </location>
</feature>
<comment type="cofactor">
    <cofactor evidence="1">
        <name>Mg(2+)</name>
        <dbReference type="ChEBI" id="CHEBI:18420"/>
    </cofactor>
</comment>
<keyword evidence="2 3" id="KW-0378">Hydrolase</keyword>
<evidence type="ECO:0000256" key="2">
    <source>
        <dbReference type="ARBA" id="ARBA00022801"/>
    </source>
</evidence>
<dbReference type="InterPro" id="IPR000086">
    <property type="entry name" value="NUDIX_hydrolase_dom"/>
</dbReference>
<dbReference type="Proteomes" id="UP000198539">
    <property type="component" value="Unassembled WGS sequence"/>
</dbReference>
<evidence type="ECO:0000256" key="3">
    <source>
        <dbReference type="RuleBase" id="RU003476"/>
    </source>
</evidence>
<dbReference type="STRING" id="564137.SAMN04488238_101596"/>
<dbReference type="AlphaFoldDB" id="A0A1H2SFZ3"/>
<name>A0A1H2SFZ3_9RHOB</name>